<dbReference type="PANTHER" id="PTHR45985:SF3">
    <property type="entry name" value="CHITIN DEACETYLASE-LIKE 4"/>
    <property type="match status" value="1"/>
</dbReference>
<dbReference type="InterPro" id="IPR006311">
    <property type="entry name" value="TAT_signal"/>
</dbReference>
<evidence type="ECO:0000313" key="3">
    <source>
        <dbReference type="EMBL" id="GHH83077.1"/>
    </source>
</evidence>
<dbReference type="InterPro" id="IPR011330">
    <property type="entry name" value="Glyco_hydro/deAcase_b/a-brl"/>
</dbReference>
<protein>
    <recommendedName>
        <fullName evidence="5">Lipoprotein</fullName>
    </recommendedName>
</protein>
<dbReference type="RefSeq" id="WP_190214883.1">
    <property type="nucleotide sequence ID" value="NZ_BNBO01000062.1"/>
</dbReference>
<dbReference type="SUPFAM" id="SSF88713">
    <property type="entry name" value="Glycoside hydrolase/deacetylase"/>
    <property type="match status" value="1"/>
</dbReference>
<dbReference type="PROSITE" id="PS51257">
    <property type="entry name" value="PROKAR_LIPOPROTEIN"/>
    <property type="match status" value="1"/>
</dbReference>
<dbReference type="AlphaFoldDB" id="A0A919GDW6"/>
<gene>
    <name evidence="3" type="ORF">GCM10018781_69380</name>
</gene>
<dbReference type="InterPro" id="IPR052740">
    <property type="entry name" value="CE4"/>
</dbReference>
<feature type="region of interest" description="Disordered" evidence="1">
    <location>
        <begin position="406"/>
        <end position="432"/>
    </location>
</feature>
<dbReference type="GeneID" id="95357197"/>
<feature type="region of interest" description="Disordered" evidence="1">
    <location>
        <begin position="21"/>
        <end position="90"/>
    </location>
</feature>
<dbReference type="PROSITE" id="PS51318">
    <property type="entry name" value="TAT"/>
    <property type="match status" value="1"/>
</dbReference>
<dbReference type="Proteomes" id="UP000617734">
    <property type="component" value="Unassembled WGS sequence"/>
</dbReference>
<dbReference type="EMBL" id="BNBO01000062">
    <property type="protein sequence ID" value="GHH83077.1"/>
    <property type="molecule type" value="Genomic_DNA"/>
</dbReference>
<name>A0A919GDW6_9ACTN</name>
<evidence type="ECO:0000256" key="2">
    <source>
        <dbReference type="SAM" id="SignalP"/>
    </source>
</evidence>
<proteinExistence type="predicted"/>
<accession>A0A919GDW6</accession>
<feature type="compositionally biased region" description="Polar residues" evidence="1">
    <location>
        <begin position="65"/>
        <end position="78"/>
    </location>
</feature>
<dbReference type="PANTHER" id="PTHR45985">
    <property type="match status" value="1"/>
</dbReference>
<evidence type="ECO:0000256" key="1">
    <source>
        <dbReference type="SAM" id="MobiDB-lite"/>
    </source>
</evidence>
<dbReference type="GO" id="GO:0005975">
    <property type="term" value="P:carbohydrate metabolic process"/>
    <property type="evidence" value="ECO:0007669"/>
    <property type="project" value="InterPro"/>
</dbReference>
<sequence>MDALSRRTLLAAGAATAATLAAGCSGSGTGGGQAAAPAPVQADPAARTESPTAVPKPPATAIGDGSTSDTGPQPNQPKAEQLKPGERPPQFVVFSWDGAGELDNRLFTRFRKLAQDHNASMTFFLSGIYMLPEGKKDLYRPPQHNVGASDIGYLTDQHIHDTIEQIGASWLEGHEIGTHFNGHFCGANGGGKWSPEEWDSEIEQAMGFVMNWRTNTGFTDLPALPFDYRKELIGGRTPCLEGQRGLLPTAAKRGWKYDSSGPGGLQVWPQKFQGGALWDFPLQSVPFPGHSFQVLSMDYNIMYNQSGNNTKGDSGMYPAWQTQARDAYLAGFERAYTSNRAPLYIGNHFEQWNGGIYMNAVEEVLTTIASRPEVRLVSFRQLVNWLEAQDPAVLRKLQGLNPGQSPAGGWENFLGTPAAPPAASAPATAAAG</sequence>
<reference evidence="3" key="1">
    <citation type="journal article" date="2014" name="Int. J. Syst. Evol. Microbiol.">
        <title>Complete genome sequence of Corynebacterium casei LMG S-19264T (=DSM 44701T), isolated from a smear-ripened cheese.</title>
        <authorList>
            <consortium name="US DOE Joint Genome Institute (JGI-PGF)"/>
            <person name="Walter F."/>
            <person name="Albersmeier A."/>
            <person name="Kalinowski J."/>
            <person name="Ruckert C."/>
        </authorList>
    </citation>
    <scope>NUCLEOTIDE SEQUENCE</scope>
    <source>
        <strain evidence="3">JCM 4646</strain>
    </source>
</reference>
<evidence type="ECO:0008006" key="5">
    <source>
        <dbReference type="Google" id="ProtNLM"/>
    </source>
</evidence>
<dbReference type="Gene3D" id="3.20.20.370">
    <property type="entry name" value="Glycoside hydrolase/deacetylase"/>
    <property type="match status" value="1"/>
</dbReference>
<feature type="compositionally biased region" description="Low complexity" evidence="1">
    <location>
        <begin position="34"/>
        <end position="47"/>
    </location>
</feature>
<reference evidence="3" key="2">
    <citation type="submission" date="2020-09" db="EMBL/GenBank/DDBJ databases">
        <authorList>
            <person name="Sun Q."/>
            <person name="Ohkuma M."/>
        </authorList>
    </citation>
    <scope>NUCLEOTIDE SEQUENCE</scope>
    <source>
        <strain evidence="3">JCM 4646</strain>
    </source>
</reference>
<feature type="chain" id="PRO_5039478591" description="Lipoprotein" evidence="2">
    <location>
        <begin position="18"/>
        <end position="432"/>
    </location>
</feature>
<organism evidence="3 4">
    <name type="scientific">Kitasatospora indigofera</name>
    <dbReference type="NCBI Taxonomy" id="67307"/>
    <lineage>
        <taxon>Bacteria</taxon>
        <taxon>Bacillati</taxon>
        <taxon>Actinomycetota</taxon>
        <taxon>Actinomycetes</taxon>
        <taxon>Kitasatosporales</taxon>
        <taxon>Streptomycetaceae</taxon>
        <taxon>Kitasatospora</taxon>
    </lineage>
</organism>
<comment type="caution">
    <text evidence="3">The sequence shown here is derived from an EMBL/GenBank/DDBJ whole genome shotgun (WGS) entry which is preliminary data.</text>
</comment>
<feature type="signal peptide" evidence="2">
    <location>
        <begin position="1"/>
        <end position="17"/>
    </location>
</feature>
<evidence type="ECO:0000313" key="4">
    <source>
        <dbReference type="Proteomes" id="UP000617734"/>
    </source>
</evidence>
<feature type="compositionally biased region" description="Low complexity" evidence="1">
    <location>
        <begin position="421"/>
        <end position="432"/>
    </location>
</feature>
<keyword evidence="2" id="KW-0732">Signal</keyword>
<keyword evidence="4" id="KW-1185">Reference proteome</keyword>